<feature type="compositionally biased region" description="Polar residues" evidence="4">
    <location>
        <begin position="241"/>
        <end position="252"/>
    </location>
</feature>
<dbReference type="OMA" id="YNTSITC"/>
<name>D2V2V0_NAEGR</name>
<dbReference type="GO" id="GO:0031267">
    <property type="term" value="F:small GTPase binding"/>
    <property type="evidence" value="ECO:0007669"/>
    <property type="project" value="TreeGrafter"/>
</dbReference>
<gene>
    <name evidence="5" type="ORF">NAEGRDRAFT_46256</name>
</gene>
<dbReference type="GO" id="GO:0048471">
    <property type="term" value="C:perinuclear region of cytoplasm"/>
    <property type="evidence" value="ECO:0007669"/>
    <property type="project" value="TreeGrafter"/>
</dbReference>
<evidence type="ECO:0000313" key="5">
    <source>
        <dbReference type="EMBL" id="EFC49123.1"/>
    </source>
</evidence>
<sequence>MSELSQQGDQYSGNLSTTTTLNSQDEDTSSNGIKLLVELLNLTCCRFPSMYLARQELNQAFLLSQFISDDDQEIILDEEYIKKIGQILTYTITRVFKEKKCFHKKDIPTIWIEARKLFTDYCQIDQCDDNSDFRTRILEILNDGDRMDKLFEICKVSNIDCLWKLYCEELWWRLYEFVDFETFSSIPTKKKEFPGVEKYVKQKLATQQLLQQDLENQQQQNQQQENPQPVPLNLVQQEEGLNSTDQQQQPLESDNISIDSSSTTDSTVGEKKSKKELKRIRNKLLKEAKKQKKPPTDDSALSTISEEVFVKRGGFFMNKACLDNVRYFVWGYYNAFEPNWYTKDILDLHFNEKKHENPYGRFKNIILLDLDNVGQSIFLLKERNFDYGKDCLLIGVAGPKYSTSIKVSEEVLRERGSSLHFVKIRLSEQNLSGMNSFEKYLFDFYDKGYFKKFKDAADYLLGAIAGALHRITDLHTRIFIVSKDDGLRHIQKSLITRGRASHLVTSQESLMYTLDNYLFTPSEQWNRLTDLAKPTLTKFEQLNFDELTKSIEPRTVDYKQRLNNIDIQQLSDSIVSEEEKIRVYSSTTGVVFGREIHEKIMGDYIYDYYSNVKDRQVYLENIRIKGRRFSYQGWEGIVKSLALPHVNITYLQEIDIRGCRIEDKGAIELFQILESCSNLTLIDVGACFLTDKSAPAIAKYLLSEKCILQTLDLRWNSIGAKGAKIIIDTLEHNKSLTSISFRLNPIQSVGANYVIRKSLECSAGERYGFSIDCRQTSKSDDLGFVFSDMIESVQNAKRAEFPVPFSLDLSSVEMYPEGTIHLSNFLYQVSEIPIKNRPFEITKLALDYNNLGDLGVEYLSRGLMNSSSILILTIGRNLITEKGAICLAQVLKKNQTLTYLDLQKNKVGELGGFSLAEALRTNQTLTYLNLKSNYIGDLGALAFANAFSPTDQIFKNTNEPTLERNVGEFNDTLINLDLTNNRITYLSARHLMKSIERNTSLSRLNMSNNPDMLSDSIVDLTTKLYARDTSEYQDLNCGSWWLEISDCSLKDKAMETFEKFTKKPISHFLISGNVLGDFDYCEEMRSVISTFYPHSNLFNANTSLVSLNCVFENLLQSLICVDLRNCSLGDDDLSLLFSDNSILLDKIGNRKPSNIYHLNLSGNHFTPRSGVYLRKLLEYNTSITCLVLNYNKVGDLGLKEVVDSLYENNHTLTSLSIRNNDITDAGVLFLSEYMKKMKDNAVLGFIDLESNMITDKGAEYLGEGISTENYDAIHFITLERNNLTSTGNAHILQMASRKVTSDINSGIIQTIHLAL</sequence>
<feature type="compositionally biased region" description="Low complexity" evidence="4">
    <location>
        <begin position="253"/>
        <end position="267"/>
    </location>
</feature>
<protein>
    <submittedName>
        <fullName evidence="5">Predicted protein</fullName>
    </submittedName>
</protein>
<dbReference type="PROSITE" id="PS51450">
    <property type="entry name" value="LRR"/>
    <property type="match status" value="1"/>
</dbReference>
<dbReference type="Proteomes" id="UP000006671">
    <property type="component" value="Unassembled WGS sequence"/>
</dbReference>
<evidence type="ECO:0000313" key="6">
    <source>
        <dbReference type="Proteomes" id="UP000006671"/>
    </source>
</evidence>
<dbReference type="GO" id="GO:0005829">
    <property type="term" value="C:cytosol"/>
    <property type="evidence" value="ECO:0007669"/>
    <property type="project" value="TreeGrafter"/>
</dbReference>
<keyword evidence="1" id="KW-0343">GTPase activation</keyword>
<dbReference type="InterPro" id="IPR001611">
    <property type="entry name" value="Leu-rich_rpt"/>
</dbReference>
<accession>D2V2V0</accession>
<feature type="compositionally biased region" description="Polar residues" evidence="4">
    <location>
        <begin position="1"/>
        <end position="13"/>
    </location>
</feature>
<dbReference type="Pfam" id="PF13516">
    <property type="entry name" value="LRR_6"/>
    <property type="match status" value="7"/>
</dbReference>
<dbReference type="InterPro" id="IPR032675">
    <property type="entry name" value="LRR_dom_sf"/>
</dbReference>
<dbReference type="PANTHER" id="PTHR24113">
    <property type="entry name" value="RAN GTPASE-ACTIVATING PROTEIN 1"/>
    <property type="match status" value="1"/>
</dbReference>
<keyword evidence="6" id="KW-1185">Reference proteome</keyword>
<feature type="compositionally biased region" description="Low complexity" evidence="4">
    <location>
        <begin position="14"/>
        <end position="23"/>
    </location>
</feature>
<keyword evidence="3" id="KW-0677">Repeat</keyword>
<proteinExistence type="predicted"/>
<evidence type="ECO:0000256" key="2">
    <source>
        <dbReference type="ARBA" id="ARBA00022614"/>
    </source>
</evidence>
<keyword evidence="2" id="KW-0433">Leucine-rich repeat</keyword>
<dbReference type="Gene3D" id="3.80.10.10">
    <property type="entry name" value="Ribonuclease Inhibitor"/>
    <property type="match status" value="4"/>
</dbReference>
<feature type="region of interest" description="Disordered" evidence="4">
    <location>
        <begin position="1"/>
        <end position="28"/>
    </location>
</feature>
<feature type="region of interest" description="Disordered" evidence="4">
    <location>
        <begin position="241"/>
        <end position="276"/>
    </location>
</feature>
<dbReference type="EMBL" id="GG738849">
    <property type="protein sequence ID" value="EFC49123.1"/>
    <property type="molecule type" value="Genomic_DNA"/>
</dbReference>
<dbReference type="eggNOG" id="KOG4308">
    <property type="taxonomic scope" value="Eukaryota"/>
</dbReference>
<dbReference type="GO" id="GO:0006913">
    <property type="term" value="P:nucleocytoplasmic transport"/>
    <property type="evidence" value="ECO:0007669"/>
    <property type="project" value="TreeGrafter"/>
</dbReference>
<dbReference type="InterPro" id="IPR027038">
    <property type="entry name" value="RanGap"/>
</dbReference>
<dbReference type="GeneID" id="8852560"/>
<dbReference type="KEGG" id="ngr:NAEGRDRAFT_46256"/>
<dbReference type="InParanoid" id="D2V2V0"/>
<dbReference type="SMART" id="SM00368">
    <property type="entry name" value="LRR_RI"/>
    <property type="match status" value="12"/>
</dbReference>
<reference evidence="5 6" key="1">
    <citation type="journal article" date="2010" name="Cell">
        <title>The genome of Naegleria gruberi illuminates early eukaryotic versatility.</title>
        <authorList>
            <person name="Fritz-Laylin L.K."/>
            <person name="Prochnik S.E."/>
            <person name="Ginger M.L."/>
            <person name="Dacks J.B."/>
            <person name="Carpenter M.L."/>
            <person name="Field M.C."/>
            <person name="Kuo A."/>
            <person name="Paredez A."/>
            <person name="Chapman J."/>
            <person name="Pham J."/>
            <person name="Shu S."/>
            <person name="Neupane R."/>
            <person name="Cipriano M."/>
            <person name="Mancuso J."/>
            <person name="Tu H."/>
            <person name="Salamov A."/>
            <person name="Lindquist E."/>
            <person name="Shapiro H."/>
            <person name="Lucas S."/>
            <person name="Grigoriev I.V."/>
            <person name="Cande W.Z."/>
            <person name="Fulton C."/>
            <person name="Rokhsar D.S."/>
            <person name="Dawson S.C."/>
        </authorList>
    </citation>
    <scope>NUCLEOTIDE SEQUENCE [LARGE SCALE GENOMIC DNA]</scope>
    <source>
        <strain evidence="5 6">NEG-M</strain>
    </source>
</reference>
<dbReference type="RefSeq" id="XP_002681867.1">
    <property type="nucleotide sequence ID" value="XM_002681821.1"/>
</dbReference>
<dbReference type="VEuPathDB" id="AmoebaDB:NAEGRDRAFT_46256"/>
<dbReference type="SUPFAM" id="SSF52047">
    <property type="entry name" value="RNI-like"/>
    <property type="match status" value="2"/>
</dbReference>
<evidence type="ECO:0000256" key="1">
    <source>
        <dbReference type="ARBA" id="ARBA00022468"/>
    </source>
</evidence>
<organism evidence="6">
    <name type="scientific">Naegleria gruberi</name>
    <name type="common">Amoeba</name>
    <dbReference type="NCBI Taxonomy" id="5762"/>
    <lineage>
        <taxon>Eukaryota</taxon>
        <taxon>Discoba</taxon>
        <taxon>Heterolobosea</taxon>
        <taxon>Tetramitia</taxon>
        <taxon>Eutetramitia</taxon>
        <taxon>Vahlkampfiidae</taxon>
        <taxon>Naegleria</taxon>
    </lineage>
</organism>
<evidence type="ECO:0000256" key="4">
    <source>
        <dbReference type="SAM" id="MobiDB-lite"/>
    </source>
</evidence>
<dbReference type="GO" id="GO:0005634">
    <property type="term" value="C:nucleus"/>
    <property type="evidence" value="ECO:0007669"/>
    <property type="project" value="TreeGrafter"/>
</dbReference>
<dbReference type="OrthoDB" id="272549at2759"/>
<evidence type="ECO:0000256" key="3">
    <source>
        <dbReference type="ARBA" id="ARBA00022737"/>
    </source>
</evidence>
<dbReference type="PANTHER" id="PTHR24113:SF12">
    <property type="entry name" value="RAN GTPASE-ACTIVATING PROTEIN 1"/>
    <property type="match status" value="1"/>
</dbReference>
<dbReference type="GO" id="GO:0005096">
    <property type="term" value="F:GTPase activator activity"/>
    <property type="evidence" value="ECO:0007669"/>
    <property type="project" value="UniProtKB-KW"/>
</dbReference>